<dbReference type="Proteomes" id="UP000294752">
    <property type="component" value="Unassembled WGS sequence"/>
</dbReference>
<evidence type="ECO:0000313" key="3">
    <source>
        <dbReference type="Proteomes" id="UP000294752"/>
    </source>
</evidence>
<keyword evidence="3" id="KW-1185">Reference proteome</keyword>
<reference evidence="2 3" key="1">
    <citation type="submission" date="2019-03" db="EMBL/GenBank/DDBJ databases">
        <title>Genomic Encyclopedia of Type Strains, Phase III (KMG-III): the genomes of soil and plant-associated and newly described type strains.</title>
        <authorList>
            <person name="Whitman W."/>
        </authorList>
    </citation>
    <scope>NUCLEOTIDE SEQUENCE [LARGE SCALE GENOMIC DNA]</scope>
    <source>
        <strain evidence="2 3">CGMCC 1.12801</strain>
    </source>
</reference>
<evidence type="ECO:0000313" key="2">
    <source>
        <dbReference type="EMBL" id="TDS07459.1"/>
    </source>
</evidence>
<organism evidence="2 3">
    <name type="scientific">Sphingobacterium paludis</name>
    <dbReference type="NCBI Taxonomy" id="1476465"/>
    <lineage>
        <taxon>Bacteria</taxon>
        <taxon>Pseudomonadati</taxon>
        <taxon>Bacteroidota</taxon>
        <taxon>Sphingobacteriia</taxon>
        <taxon>Sphingobacteriales</taxon>
        <taxon>Sphingobacteriaceae</taxon>
        <taxon>Sphingobacterium</taxon>
    </lineage>
</organism>
<keyword evidence="1" id="KW-0812">Transmembrane</keyword>
<dbReference type="AlphaFoldDB" id="A0A4R7CUG6"/>
<feature type="transmembrane region" description="Helical" evidence="1">
    <location>
        <begin position="36"/>
        <end position="54"/>
    </location>
</feature>
<keyword evidence="1" id="KW-0472">Membrane</keyword>
<protein>
    <submittedName>
        <fullName evidence="2">Uncharacterized protein</fullName>
    </submittedName>
</protein>
<dbReference type="EMBL" id="SNZV01000014">
    <property type="protein sequence ID" value="TDS07459.1"/>
    <property type="molecule type" value="Genomic_DNA"/>
</dbReference>
<proteinExistence type="predicted"/>
<gene>
    <name evidence="2" type="ORF">B0I21_1145</name>
</gene>
<name>A0A4R7CUG6_9SPHI</name>
<evidence type="ECO:0000256" key="1">
    <source>
        <dbReference type="SAM" id="Phobius"/>
    </source>
</evidence>
<comment type="caution">
    <text evidence="2">The sequence shown here is derived from an EMBL/GenBank/DDBJ whole genome shotgun (WGS) entry which is preliminary data.</text>
</comment>
<keyword evidence="1" id="KW-1133">Transmembrane helix</keyword>
<accession>A0A4R7CUG6</accession>
<sequence length="55" mass="6597">MYIVKLIGVKLFLFNLNNDTKEVNRIDFYYIKIDNSYLQCGLIWIFFAQFIGLIN</sequence>